<comment type="caution">
    <text evidence="1">The sequence shown here is derived from an EMBL/GenBank/DDBJ whole genome shotgun (WGS) entry which is preliminary data.</text>
</comment>
<protein>
    <submittedName>
        <fullName evidence="1">DUF3319 domain-containing protein</fullName>
    </submittedName>
</protein>
<sequence length="119" mass="13528">MKKRIFHRGYTIENTTGITNDWTTSIKGNSVSGTLTEVKKSVDWWLDMSTFIHPQKFSSPASKPATSSTSENYRGFIIRNDTGKPNEWYLLLRGQLLKGNATSIKQYLDKVIEKQAKAQ</sequence>
<name>A0A2T3KR01_PHOLD</name>
<evidence type="ECO:0000313" key="1">
    <source>
        <dbReference type="EMBL" id="PSV08655.1"/>
    </source>
</evidence>
<proteinExistence type="predicted"/>
<reference evidence="1 2" key="1">
    <citation type="submission" date="2018-03" db="EMBL/GenBank/DDBJ databases">
        <title>Whole genome sequencing of Histamine producing bacteria.</title>
        <authorList>
            <person name="Butler K."/>
        </authorList>
    </citation>
    <scope>NUCLEOTIDE SEQUENCE [LARGE SCALE GENOMIC DNA]</scope>
    <source>
        <strain evidence="1 2">Res.4.1</strain>
    </source>
</reference>
<dbReference type="Proteomes" id="UP000240530">
    <property type="component" value="Unassembled WGS sequence"/>
</dbReference>
<dbReference type="Pfam" id="PF11782">
    <property type="entry name" value="DUF3319"/>
    <property type="match status" value="1"/>
</dbReference>
<dbReference type="RefSeq" id="WP_060988464.1">
    <property type="nucleotide sequence ID" value="NZ_CP131574.1"/>
</dbReference>
<accession>A0A2T3KR01</accession>
<gene>
    <name evidence="1" type="ORF">C0W93_18030</name>
</gene>
<dbReference type="InterPro" id="IPR021753">
    <property type="entry name" value="DUF3319"/>
</dbReference>
<organism evidence="1 2">
    <name type="scientific">Photobacterium leiognathi subsp. mandapamensis</name>
    <name type="common">Photobacterium mandapamensis</name>
    <dbReference type="NCBI Taxonomy" id="48408"/>
    <lineage>
        <taxon>Bacteria</taxon>
        <taxon>Pseudomonadati</taxon>
        <taxon>Pseudomonadota</taxon>
        <taxon>Gammaproteobacteria</taxon>
        <taxon>Vibrionales</taxon>
        <taxon>Vibrionaceae</taxon>
        <taxon>Photobacterium</taxon>
    </lineage>
</organism>
<evidence type="ECO:0000313" key="2">
    <source>
        <dbReference type="Proteomes" id="UP000240530"/>
    </source>
</evidence>
<dbReference type="EMBL" id="PYNS01000027">
    <property type="protein sequence ID" value="PSV08655.1"/>
    <property type="molecule type" value="Genomic_DNA"/>
</dbReference>
<dbReference type="AlphaFoldDB" id="A0A2T3KR01"/>